<keyword evidence="3" id="KW-1185">Reference proteome</keyword>
<dbReference type="InterPro" id="IPR036890">
    <property type="entry name" value="HATPase_C_sf"/>
</dbReference>
<name>A0ABT5FWA9_9ACTN</name>
<feature type="compositionally biased region" description="Basic and acidic residues" evidence="1">
    <location>
        <begin position="53"/>
        <end position="86"/>
    </location>
</feature>
<reference evidence="2 3" key="1">
    <citation type="journal article" date="2015" name="Int. J. Syst. Evol. Microbiol.">
        <title>Streptomyces gilvifuscus sp. nov., an actinomycete that produces antibacterial compounds isolated from soil.</title>
        <authorList>
            <person name="Nguyen T.M."/>
            <person name="Kim J."/>
        </authorList>
    </citation>
    <scope>NUCLEOTIDE SEQUENCE [LARGE SCALE GENOMIC DNA]</scope>
    <source>
        <strain evidence="2 3">T113</strain>
    </source>
</reference>
<dbReference type="EMBL" id="JAQOSK010000007">
    <property type="protein sequence ID" value="MDC2956838.1"/>
    <property type="molecule type" value="Genomic_DNA"/>
</dbReference>
<protein>
    <recommendedName>
        <fullName evidence="4">Histidine kinase/HSP90-like ATPase domain-containing protein</fullName>
    </recommendedName>
</protein>
<evidence type="ECO:0008006" key="4">
    <source>
        <dbReference type="Google" id="ProtNLM"/>
    </source>
</evidence>
<sequence length="86" mass="9199">MALLLDVVRRDYDGIGLGLGLPIVRQLVDASGGTVALHPDQAAASTPSSEVPSRGEHFGARRTRGLEPDGRPRVRIMQRETRAGTP</sequence>
<dbReference type="SUPFAM" id="SSF55874">
    <property type="entry name" value="ATPase domain of HSP90 chaperone/DNA topoisomerase II/histidine kinase"/>
    <property type="match status" value="1"/>
</dbReference>
<accession>A0ABT5FWA9</accession>
<evidence type="ECO:0000313" key="3">
    <source>
        <dbReference type="Proteomes" id="UP001221328"/>
    </source>
</evidence>
<gene>
    <name evidence="2" type="ORF">PO587_20425</name>
</gene>
<feature type="region of interest" description="Disordered" evidence="1">
    <location>
        <begin position="40"/>
        <end position="86"/>
    </location>
</feature>
<dbReference type="Proteomes" id="UP001221328">
    <property type="component" value="Unassembled WGS sequence"/>
</dbReference>
<evidence type="ECO:0000313" key="2">
    <source>
        <dbReference type="EMBL" id="MDC2956838.1"/>
    </source>
</evidence>
<evidence type="ECO:0000256" key="1">
    <source>
        <dbReference type="SAM" id="MobiDB-lite"/>
    </source>
</evidence>
<organism evidence="2 3">
    <name type="scientific">Streptomyces gilvifuscus</name>
    <dbReference type="NCBI Taxonomy" id="1550617"/>
    <lineage>
        <taxon>Bacteria</taxon>
        <taxon>Bacillati</taxon>
        <taxon>Actinomycetota</taxon>
        <taxon>Actinomycetes</taxon>
        <taxon>Kitasatosporales</taxon>
        <taxon>Streptomycetaceae</taxon>
        <taxon>Streptomyces</taxon>
    </lineage>
</organism>
<comment type="caution">
    <text evidence="2">The sequence shown here is derived from an EMBL/GenBank/DDBJ whole genome shotgun (WGS) entry which is preliminary data.</text>
</comment>
<dbReference type="RefSeq" id="WP_272176221.1">
    <property type="nucleotide sequence ID" value="NZ_JAQOSK010000007.1"/>
</dbReference>
<proteinExistence type="predicted"/>